<dbReference type="InterPro" id="IPR016040">
    <property type="entry name" value="NAD(P)-bd_dom"/>
</dbReference>
<dbReference type="PANTHER" id="PTHR43355">
    <property type="entry name" value="FLAVIN REDUCTASE (NADPH)"/>
    <property type="match status" value="1"/>
</dbReference>
<evidence type="ECO:0000259" key="1">
    <source>
        <dbReference type="Pfam" id="PF13460"/>
    </source>
</evidence>
<proteinExistence type="predicted"/>
<name>A0A2S5AA99_9SPHI</name>
<organism evidence="2 3">
    <name type="scientific">Solitalea longa</name>
    <dbReference type="NCBI Taxonomy" id="2079460"/>
    <lineage>
        <taxon>Bacteria</taxon>
        <taxon>Pseudomonadati</taxon>
        <taxon>Bacteroidota</taxon>
        <taxon>Sphingobacteriia</taxon>
        <taxon>Sphingobacteriales</taxon>
        <taxon>Sphingobacteriaceae</taxon>
        <taxon>Solitalea</taxon>
    </lineage>
</organism>
<feature type="domain" description="NAD(P)-binding" evidence="1">
    <location>
        <begin position="11"/>
        <end position="201"/>
    </location>
</feature>
<evidence type="ECO:0000313" key="3">
    <source>
        <dbReference type="Proteomes" id="UP000236893"/>
    </source>
</evidence>
<dbReference type="AlphaFoldDB" id="A0A2S5AA99"/>
<gene>
    <name evidence="2" type="ORF">C3K47_00655</name>
</gene>
<dbReference type="InterPro" id="IPR051606">
    <property type="entry name" value="Polyketide_Oxido-like"/>
</dbReference>
<dbReference type="Proteomes" id="UP000236893">
    <property type="component" value="Unassembled WGS sequence"/>
</dbReference>
<dbReference type="Gene3D" id="3.40.50.720">
    <property type="entry name" value="NAD(P)-binding Rossmann-like Domain"/>
    <property type="match status" value="1"/>
</dbReference>
<accession>A0A2S5AA99</accession>
<dbReference type="PANTHER" id="PTHR43355:SF2">
    <property type="entry name" value="FLAVIN REDUCTASE (NADPH)"/>
    <property type="match status" value="1"/>
</dbReference>
<dbReference type="OrthoDB" id="9790734at2"/>
<comment type="caution">
    <text evidence="2">The sequence shown here is derived from an EMBL/GenBank/DDBJ whole genome shotgun (WGS) entry which is preliminary data.</text>
</comment>
<dbReference type="EMBL" id="PQVF01000001">
    <property type="protein sequence ID" value="POY39043.1"/>
    <property type="molecule type" value="Genomic_DNA"/>
</dbReference>
<dbReference type="InterPro" id="IPR036291">
    <property type="entry name" value="NAD(P)-bd_dom_sf"/>
</dbReference>
<dbReference type="GO" id="GO:0004074">
    <property type="term" value="F:biliverdin reductase [NAD(P)H] activity"/>
    <property type="evidence" value="ECO:0007669"/>
    <property type="project" value="TreeGrafter"/>
</dbReference>
<dbReference type="RefSeq" id="WP_103787146.1">
    <property type="nucleotide sequence ID" value="NZ_PQVF01000001.1"/>
</dbReference>
<reference evidence="2 3" key="1">
    <citation type="submission" date="2018-01" db="EMBL/GenBank/DDBJ databases">
        <authorList>
            <person name="Gaut B.S."/>
            <person name="Morton B.R."/>
            <person name="Clegg M.T."/>
            <person name="Duvall M.R."/>
        </authorList>
    </citation>
    <scope>NUCLEOTIDE SEQUENCE [LARGE SCALE GENOMIC DNA]</scope>
    <source>
        <strain evidence="2 3">HR-AV</strain>
    </source>
</reference>
<sequence length="215" mass="23602">MNPSLIIAVIGGTGKSGSYLVKQLLNQGYQLKLLLRNPDKLQIKSPKIEIITGDINDYTTIYQLIKGCDAVISTLGLGIPASEPTIFSQSSSNVLKAMNELAVRRYIVTTGLNVDTPFDKKTGTTAFGTDWMKKTFPLSTANKQLEYDILKASSIDWTLVRLPLIELTDEVGEVTASLEDCPGEKISATDLADFLIEQLTDRRFIQKAPFVASKI</sequence>
<evidence type="ECO:0000313" key="2">
    <source>
        <dbReference type="EMBL" id="POY39043.1"/>
    </source>
</evidence>
<dbReference type="GO" id="GO:0042602">
    <property type="term" value="F:riboflavin reductase (NADPH) activity"/>
    <property type="evidence" value="ECO:0007669"/>
    <property type="project" value="TreeGrafter"/>
</dbReference>
<protein>
    <submittedName>
        <fullName evidence="2">Epimerase</fullName>
    </submittedName>
</protein>
<dbReference type="Pfam" id="PF13460">
    <property type="entry name" value="NAD_binding_10"/>
    <property type="match status" value="1"/>
</dbReference>
<keyword evidence="3" id="KW-1185">Reference proteome</keyword>
<dbReference type="SUPFAM" id="SSF51735">
    <property type="entry name" value="NAD(P)-binding Rossmann-fold domains"/>
    <property type="match status" value="1"/>
</dbReference>